<dbReference type="AlphaFoldDB" id="A0A914RE25"/>
<dbReference type="WBParaSite" id="PEQ_0000475301-mRNA-1">
    <property type="protein sequence ID" value="PEQ_0000475301-mRNA-1"/>
    <property type="gene ID" value="PEQ_0000475301"/>
</dbReference>
<dbReference type="Proteomes" id="UP000887564">
    <property type="component" value="Unplaced"/>
</dbReference>
<keyword evidence="1" id="KW-1185">Reference proteome</keyword>
<reference evidence="2" key="1">
    <citation type="submission" date="2022-11" db="UniProtKB">
        <authorList>
            <consortium name="WormBaseParasite"/>
        </authorList>
    </citation>
    <scope>IDENTIFICATION</scope>
</reference>
<accession>A0A914RE25</accession>
<name>A0A914RE25_PAREQ</name>
<proteinExistence type="predicted"/>
<sequence>MDENATQPVEEGPVEVPVERCYLNRNKLSAEIIGDMDSDKRNLSRKLKQYNTQLRAYCTPELEARDELF</sequence>
<evidence type="ECO:0000313" key="1">
    <source>
        <dbReference type="Proteomes" id="UP000887564"/>
    </source>
</evidence>
<protein>
    <submittedName>
        <fullName evidence="2">Uncharacterized protein</fullName>
    </submittedName>
</protein>
<organism evidence="1 2">
    <name type="scientific">Parascaris equorum</name>
    <name type="common">Equine roundworm</name>
    <dbReference type="NCBI Taxonomy" id="6256"/>
    <lineage>
        <taxon>Eukaryota</taxon>
        <taxon>Metazoa</taxon>
        <taxon>Ecdysozoa</taxon>
        <taxon>Nematoda</taxon>
        <taxon>Chromadorea</taxon>
        <taxon>Rhabditida</taxon>
        <taxon>Spirurina</taxon>
        <taxon>Ascaridomorpha</taxon>
        <taxon>Ascaridoidea</taxon>
        <taxon>Ascarididae</taxon>
        <taxon>Parascaris</taxon>
    </lineage>
</organism>
<evidence type="ECO:0000313" key="2">
    <source>
        <dbReference type="WBParaSite" id="PEQ_0000475301-mRNA-1"/>
    </source>
</evidence>